<dbReference type="Pfam" id="PF04749">
    <property type="entry name" value="PLAC8"/>
    <property type="match status" value="1"/>
</dbReference>
<name>A0AAW1R531_9CHLO</name>
<organism evidence="1 2">
    <name type="scientific">[Myrmecia] bisecta</name>
    <dbReference type="NCBI Taxonomy" id="41462"/>
    <lineage>
        <taxon>Eukaryota</taxon>
        <taxon>Viridiplantae</taxon>
        <taxon>Chlorophyta</taxon>
        <taxon>core chlorophytes</taxon>
        <taxon>Trebouxiophyceae</taxon>
        <taxon>Trebouxiales</taxon>
        <taxon>Trebouxiaceae</taxon>
        <taxon>Myrmecia</taxon>
    </lineage>
</organism>
<gene>
    <name evidence="1" type="ORF">WJX72_001590</name>
</gene>
<evidence type="ECO:0000313" key="1">
    <source>
        <dbReference type="EMBL" id="KAK9828699.1"/>
    </source>
</evidence>
<dbReference type="Proteomes" id="UP001489004">
    <property type="component" value="Unassembled WGS sequence"/>
</dbReference>
<dbReference type="EMBL" id="JALJOR010000001">
    <property type="protein sequence ID" value="KAK9828699.1"/>
    <property type="molecule type" value="Genomic_DNA"/>
</dbReference>
<proteinExistence type="predicted"/>
<sequence>MDCCSDGALCCFGYHLTPCLFGDNVDRLRGGGCCSPCLSYYCLSLFCLQGLVAGETRAALRNKYNLPQEPCDDCVVHCFCTPCAVCQEARELKRRGVSYYQPPASQFVTSAPPQQQMYPTV</sequence>
<accession>A0AAW1R531</accession>
<comment type="caution">
    <text evidence="1">The sequence shown here is derived from an EMBL/GenBank/DDBJ whole genome shotgun (WGS) entry which is preliminary data.</text>
</comment>
<protein>
    <submittedName>
        <fullName evidence="1">Uncharacterized protein</fullName>
    </submittedName>
</protein>
<dbReference type="PANTHER" id="PTHR15907">
    <property type="entry name" value="DUF614 FAMILY PROTEIN-RELATED"/>
    <property type="match status" value="1"/>
</dbReference>
<evidence type="ECO:0000313" key="2">
    <source>
        <dbReference type="Proteomes" id="UP001489004"/>
    </source>
</evidence>
<dbReference type="NCBIfam" id="TIGR01571">
    <property type="entry name" value="A_thal_Cys_rich"/>
    <property type="match status" value="1"/>
</dbReference>
<keyword evidence="2" id="KW-1185">Reference proteome</keyword>
<dbReference type="AlphaFoldDB" id="A0AAW1R531"/>
<reference evidence="1 2" key="1">
    <citation type="journal article" date="2024" name="Nat. Commun.">
        <title>Phylogenomics reveals the evolutionary origins of lichenization in chlorophyte algae.</title>
        <authorList>
            <person name="Puginier C."/>
            <person name="Libourel C."/>
            <person name="Otte J."/>
            <person name="Skaloud P."/>
            <person name="Haon M."/>
            <person name="Grisel S."/>
            <person name="Petersen M."/>
            <person name="Berrin J.G."/>
            <person name="Delaux P.M."/>
            <person name="Dal Grande F."/>
            <person name="Keller J."/>
        </authorList>
    </citation>
    <scope>NUCLEOTIDE SEQUENCE [LARGE SCALE GENOMIC DNA]</scope>
    <source>
        <strain evidence="1 2">SAG 2043</strain>
    </source>
</reference>
<dbReference type="InterPro" id="IPR006461">
    <property type="entry name" value="PLAC_motif_containing"/>
</dbReference>